<evidence type="ECO:0000259" key="8">
    <source>
        <dbReference type="PROSITE" id="PS51462"/>
    </source>
</evidence>
<feature type="region of interest" description="Disordered" evidence="7">
    <location>
        <begin position="1"/>
        <end position="25"/>
    </location>
</feature>
<evidence type="ECO:0000313" key="10">
    <source>
        <dbReference type="Proteomes" id="UP001278766"/>
    </source>
</evidence>
<feature type="compositionally biased region" description="Acidic residues" evidence="7">
    <location>
        <begin position="376"/>
        <end position="387"/>
    </location>
</feature>
<evidence type="ECO:0000256" key="5">
    <source>
        <dbReference type="ARBA" id="ARBA00022842"/>
    </source>
</evidence>
<dbReference type="SUPFAM" id="SSF55811">
    <property type="entry name" value="Nudix"/>
    <property type="match status" value="1"/>
</dbReference>
<comment type="cofactor">
    <cofactor evidence="1">
        <name>Mn(2+)</name>
        <dbReference type="ChEBI" id="CHEBI:29035"/>
    </cofactor>
</comment>
<feature type="compositionally biased region" description="Basic and acidic residues" evidence="7">
    <location>
        <begin position="365"/>
        <end position="375"/>
    </location>
</feature>
<keyword evidence="10" id="KW-1185">Reference proteome</keyword>
<name>A0AAE0LX11_9PEZI</name>
<organism evidence="9 10">
    <name type="scientific">Chaetomium fimeti</name>
    <dbReference type="NCBI Taxonomy" id="1854472"/>
    <lineage>
        <taxon>Eukaryota</taxon>
        <taxon>Fungi</taxon>
        <taxon>Dikarya</taxon>
        <taxon>Ascomycota</taxon>
        <taxon>Pezizomycotina</taxon>
        <taxon>Sordariomycetes</taxon>
        <taxon>Sordariomycetidae</taxon>
        <taxon>Sordariales</taxon>
        <taxon>Chaetomiaceae</taxon>
        <taxon>Chaetomium</taxon>
    </lineage>
</organism>
<dbReference type="InterPro" id="IPR015797">
    <property type="entry name" value="NUDIX_hydrolase-like_dom_sf"/>
</dbReference>
<evidence type="ECO:0000256" key="1">
    <source>
        <dbReference type="ARBA" id="ARBA00001936"/>
    </source>
</evidence>
<proteinExistence type="predicted"/>
<dbReference type="CDD" id="cd18870">
    <property type="entry name" value="NUDIX_AcylCoAdiphos_Nudt19"/>
    <property type="match status" value="1"/>
</dbReference>
<dbReference type="GO" id="GO:0046872">
    <property type="term" value="F:metal ion binding"/>
    <property type="evidence" value="ECO:0007669"/>
    <property type="project" value="UniProtKB-KW"/>
</dbReference>
<reference evidence="9" key="1">
    <citation type="journal article" date="2023" name="Mol. Phylogenet. Evol.">
        <title>Genome-scale phylogeny and comparative genomics of the fungal order Sordariales.</title>
        <authorList>
            <person name="Hensen N."/>
            <person name="Bonometti L."/>
            <person name="Westerberg I."/>
            <person name="Brannstrom I.O."/>
            <person name="Guillou S."/>
            <person name="Cros-Aarteil S."/>
            <person name="Calhoun S."/>
            <person name="Haridas S."/>
            <person name="Kuo A."/>
            <person name="Mondo S."/>
            <person name="Pangilinan J."/>
            <person name="Riley R."/>
            <person name="LaButti K."/>
            <person name="Andreopoulos B."/>
            <person name="Lipzen A."/>
            <person name="Chen C."/>
            <person name="Yan M."/>
            <person name="Daum C."/>
            <person name="Ng V."/>
            <person name="Clum A."/>
            <person name="Steindorff A."/>
            <person name="Ohm R.A."/>
            <person name="Martin F."/>
            <person name="Silar P."/>
            <person name="Natvig D.O."/>
            <person name="Lalanne C."/>
            <person name="Gautier V."/>
            <person name="Ament-Velasquez S.L."/>
            <person name="Kruys A."/>
            <person name="Hutchinson M.I."/>
            <person name="Powell A.J."/>
            <person name="Barry K."/>
            <person name="Miller A.N."/>
            <person name="Grigoriev I.V."/>
            <person name="Debuchy R."/>
            <person name="Gladieux P."/>
            <person name="Hiltunen Thoren M."/>
            <person name="Johannesson H."/>
        </authorList>
    </citation>
    <scope>NUCLEOTIDE SEQUENCE</scope>
    <source>
        <strain evidence="9">CBS 168.71</strain>
    </source>
</reference>
<comment type="cofactor">
    <cofactor evidence="2">
        <name>Mg(2+)</name>
        <dbReference type="ChEBI" id="CHEBI:18420"/>
    </cofactor>
</comment>
<evidence type="ECO:0000256" key="6">
    <source>
        <dbReference type="ARBA" id="ARBA00023211"/>
    </source>
</evidence>
<gene>
    <name evidence="9" type="ORF">B0H64DRAFT_437039</name>
</gene>
<dbReference type="GO" id="GO:0016818">
    <property type="term" value="F:hydrolase activity, acting on acid anhydrides, in phosphorus-containing anhydrides"/>
    <property type="evidence" value="ECO:0007669"/>
    <property type="project" value="InterPro"/>
</dbReference>
<keyword evidence="4" id="KW-0378">Hydrolase</keyword>
<feature type="domain" description="Nudix hydrolase" evidence="8">
    <location>
        <begin position="20"/>
        <end position="174"/>
    </location>
</feature>
<evidence type="ECO:0000313" key="9">
    <source>
        <dbReference type="EMBL" id="KAK3299824.1"/>
    </source>
</evidence>
<accession>A0AAE0LX11</accession>
<evidence type="ECO:0000256" key="2">
    <source>
        <dbReference type="ARBA" id="ARBA00001946"/>
    </source>
</evidence>
<dbReference type="EMBL" id="JAUEPN010000001">
    <property type="protein sequence ID" value="KAK3299824.1"/>
    <property type="molecule type" value="Genomic_DNA"/>
</dbReference>
<dbReference type="GeneID" id="87843162"/>
<dbReference type="PROSITE" id="PS51462">
    <property type="entry name" value="NUDIX"/>
    <property type="match status" value="1"/>
</dbReference>
<dbReference type="GO" id="GO:0005739">
    <property type="term" value="C:mitochondrion"/>
    <property type="evidence" value="ECO:0007669"/>
    <property type="project" value="TreeGrafter"/>
</dbReference>
<keyword evidence="6" id="KW-0464">Manganese</keyword>
<keyword evidence="5" id="KW-0460">Magnesium</keyword>
<dbReference type="Proteomes" id="UP001278766">
    <property type="component" value="Unassembled WGS sequence"/>
</dbReference>
<sequence>MFDQDQGRKGEKKAKKPPAQVRPSSSIILLSPTNQVLLLHRVQTSSSFASAHVFPGGNLSSFHDGPLPAVDTPALHEDGPAYRLAAIRETFEESGILLAKRIGQTRDQGLLQIPDDVRETGRKLVHGNTVKFTEWLRNQGGEPDVDNLLPFTRWITPHGPPKRFTTQMYLYMLPLSLPPSSNDLLQHKQALIPTPTHDGGLEHTAAAFDSTHTWLARARAGEIILFPPQYYLLQLIAGFMHPPSPPSSPSPKKDTEPTPASAEDYHAQRTALLAFLHRTPTSSPSLMDDDATDDGNDARTSTSTIPWSDKVMSPSMLFVRRRDGRVVLGLDKPGPELRGSGRGGDAERVVLVRFVGGGPREVEVRGREEVVREERVEDGEEGEEDGGGEGTGSKL</sequence>
<keyword evidence="3" id="KW-0479">Metal-binding</keyword>
<feature type="region of interest" description="Disordered" evidence="7">
    <location>
        <begin position="365"/>
        <end position="395"/>
    </location>
</feature>
<dbReference type="InterPro" id="IPR000086">
    <property type="entry name" value="NUDIX_hydrolase_dom"/>
</dbReference>
<evidence type="ECO:0000256" key="7">
    <source>
        <dbReference type="SAM" id="MobiDB-lite"/>
    </source>
</evidence>
<feature type="region of interest" description="Disordered" evidence="7">
    <location>
        <begin position="242"/>
        <end position="263"/>
    </location>
</feature>
<dbReference type="PANTHER" id="PTHR12318:SF0">
    <property type="entry name" value="ACYL-COENZYME A DIPHOSPHATASE NUDT19"/>
    <property type="match status" value="1"/>
</dbReference>
<dbReference type="AlphaFoldDB" id="A0AAE0LX11"/>
<evidence type="ECO:0000256" key="3">
    <source>
        <dbReference type="ARBA" id="ARBA00022723"/>
    </source>
</evidence>
<reference evidence="9" key="2">
    <citation type="submission" date="2023-06" db="EMBL/GenBank/DDBJ databases">
        <authorList>
            <consortium name="Lawrence Berkeley National Laboratory"/>
            <person name="Haridas S."/>
            <person name="Hensen N."/>
            <person name="Bonometti L."/>
            <person name="Westerberg I."/>
            <person name="Brannstrom I.O."/>
            <person name="Guillou S."/>
            <person name="Cros-Aarteil S."/>
            <person name="Calhoun S."/>
            <person name="Kuo A."/>
            <person name="Mondo S."/>
            <person name="Pangilinan J."/>
            <person name="Riley R."/>
            <person name="Labutti K."/>
            <person name="Andreopoulos B."/>
            <person name="Lipzen A."/>
            <person name="Chen C."/>
            <person name="Yanf M."/>
            <person name="Daum C."/>
            <person name="Ng V."/>
            <person name="Clum A."/>
            <person name="Steindorff A."/>
            <person name="Ohm R."/>
            <person name="Martin F."/>
            <person name="Silar P."/>
            <person name="Natvig D."/>
            <person name="Lalanne C."/>
            <person name="Gautier V."/>
            <person name="Ament-Velasquez S.L."/>
            <person name="Kruys A."/>
            <person name="Hutchinson M.I."/>
            <person name="Powell A.J."/>
            <person name="Barry K."/>
            <person name="Miller A.N."/>
            <person name="Grigoriev I.V."/>
            <person name="Debuchy R."/>
            <person name="Gladieux P."/>
            <person name="Thoren M.H."/>
            <person name="Johannesson H."/>
        </authorList>
    </citation>
    <scope>NUCLEOTIDE SEQUENCE</scope>
    <source>
        <strain evidence="9">CBS 168.71</strain>
    </source>
</reference>
<feature type="region of interest" description="Disordered" evidence="7">
    <location>
        <begin position="280"/>
        <end position="307"/>
    </location>
</feature>
<protein>
    <recommendedName>
        <fullName evidence="8">Nudix hydrolase domain-containing protein</fullName>
    </recommendedName>
</protein>
<evidence type="ECO:0000256" key="4">
    <source>
        <dbReference type="ARBA" id="ARBA00022801"/>
    </source>
</evidence>
<dbReference type="InterPro" id="IPR039121">
    <property type="entry name" value="NUDT19"/>
</dbReference>
<dbReference type="Gene3D" id="3.90.79.10">
    <property type="entry name" value="Nucleoside Triphosphate Pyrophosphohydrolase"/>
    <property type="match status" value="1"/>
</dbReference>
<dbReference type="PANTHER" id="PTHR12318">
    <property type="entry name" value="TESTOSTERONE-REGULATED PROTEIN RP2"/>
    <property type="match status" value="1"/>
</dbReference>
<dbReference type="RefSeq" id="XP_062663338.1">
    <property type="nucleotide sequence ID" value="XM_062806214.1"/>
</dbReference>
<comment type="caution">
    <text evidence="9">The sequence shown here is derived from an EMBL/GenBank/DDBJ whole genome shotgun (WGS) entry which is preliminary data.</text>
</comment>